<feature type="transmembrane region" description="Helical" evidence="10">
    <location>
        <begin position="391"/>
        <end position="412"/>
    </location>
</feature>
<feature type="compositionally biased region" description="Basic and acidic residues" evidence="9">
    <location>
        <begin position="1"/>
        <end position="21"/>
    </location>
</feature>
<feature type="transmembrane region" description="Helical" evidence="10">
    <location>
        <begin position="235"/>
        <end position="254"/>
    </location>
</feature>
<dbReference type="PROSITE" id="PS00216">
    <property type="entry name" value="SUGAR_TRANSPORT_1"/>
    <property type="match status" value="1"/>
</dbReference>
<evidence type="ECO:0000256" key="1">
    <source>
        <dbReference type="ARBA" id="ARBA00004141"/>
    </source>
</evidence>
<comment type="catalytic activity">
    <reaction evidence="7">
        <text>myo-inositol(out) + H(+)(out) = myo-inositol(in) + H(+)(in)</text>
        <dbReference type="Rhea" id="RHEA:60364"/>
        <dbReference type="ChEBI" id="CHEBI:15378"/>
        <dbReference type="ChEBI" id="CHEBI:17268"/>
    </reaction>
</comment>
<evidence type="ECO:0000256" key="10">
    <source>
        <dbReference type="SAM" id="Phobius"/>
    </source>
</evidence>
<feature type="transmembrane region" description="Helical" evidence="10">
    <location>
        <begin position="490"/>
        <end position="509"/>
    </location>
</feature>
<accession>A0A0D2PG72</accession>
<dbReference type="InterPro" id="IPR005828">
    <property type="entry name" value="MFS_sugar_transport-like"/>
</dbReference>
<protein>
    <recommendedName>
        <fullName evidence="11">Major facilitator superfamily (MFS) profile domain-containing protein</fullName>
    </recommendedName>
</protein>
<feature type="transmembrane region" description="Helical" evidence="10">
    <location>
        <begin position="424"/>
        <end position="449"/>
    </location>
</feature>
<dbReference type="PROSITE" id="PS50850">
    <property type="entry name" value="MFS"/>
    <property type="match status" value="1"/>
</dbReference>
<organism evidence="12 13">
    <name type="scientific">Hypholoma sublateritium (strain FD-334 SS-4)</name>
    <dbReference type="NCBI Taxonomy" id="945553"/>
    <lineage>
        <taxon>Eukaryota</taxon>
        <taxon>Fungi</taxon>
        <taxon>Dikarya</taxon>
        <taxon>Basidiomycota</taxon>
        <taxon>Agaricomycotina</taxon>
        <taxon>Agaricomycetes</taxon>
        <taxon>Agaricomycetidae</taxon>
        <taxon>Agaricales</taxon>
        <taxon>Agaricineae</taxon>
        <taxon>Strophariaceae</taxon>
        <taxon>Hypholoma</taxon>
    </lineage>
</organism>
<keyword evidence="3 8" id="KW-0813">Transport</keyword>
<feature type="transmembrane region" description="Helical" evidence="10">
    <location>
        <begin position="65"/>
        <end position="89"/>
    </location>
</feature>
<feature type="region of interest" description="Disordered" evidence="9">
    <location>
        <begin position="1"/>
        <end position="24"/>
    </location>
</feature>
<feature type="transmembrane region" description="Helical" evidence="10">
    <location>
        <begin position="143"/>
        <end position="161"/>
    </location>
</feature>
<dbReference type="OMA" id="WLTMWGK"/>
<evidence type="ECO:0000256" key="7">
    <source>
        <dbReference type="ARBA" id="ARBA00049119"/>
    </source>
</evidence>
<dbReference type="InterPro" id="IPR005829">
    <property type="entry name" value="Sugar_transporter_CS"/>
</dbReference>
<evidence type="ECO:0000313" key="12">
    <source>
        <dbReference type="EMBL" id="KJA29789.1"/>
    </source>
</evidence>
<sequence length="554" mass="59996">MSTHSPEKLPQEDHGENEKRVSPVVANEPIIPGGAKYIEVANLDLAVALANGPPLSPTSPRSLQLFAILLVAFMGSLSNGFDGSVMSAVNGMNQYLEYFNIDSADSGGGVGTVTAIIFGIYSIGSIAGVLVAGPIADRFGRRGGMAVGSLIIIIGAVVITAARNTHYLLGGRFTLGFGVAITTTAAPAYVVEMSPPQWRGRLTGLYNTFYYSGSILCTGLTVATGRLQSTTSWRAPLAIQIIPASILLIFAFLLPESPRWLIAVGRKDEARKILAKYHGNGDPDAPLVLLEWKEFEESVRLDASDKRWWDYTELFNSRNARYRTSMMLLMGFFGQWSGNGLGYFLPILFGAAGVDSQNQRLVLNFANTIVSAVGALIGTSLTDKVGRRTMWFWGTLASAGTLAVVTGCTAKWGSSNANPQGANAAIAFIFLFGFVYSLAYTPLQALYPAECLDYNTRAKGMAFYAFAVSCASFVNTYAGPIALKRITWKYYIVYIGWDLFECLIIYLFAIETKGRTLEELNEIFEDPNPVKVSIMKHKVAVIEKGGATELVKAD</sequence>
<dbReference type="FunFam" id="1.20.1250.20:FF:000134">
    <property type="entry name" value="MFS sugar transporter protein"/>
    <property type="match status" value="1"/>
</dbReference>
<dbReference type="Gene3D" id="1.20.1250.20">
    <property type="entry name" value="MFS general substrate transporter like domains"/>
    <property type="match status" value="1"/>
</dbReference>
<feature type="domain" description="Major facilitator superfamily (MFS) profile" evidence="11">
    <location>
        <begin position="68"/>
        <end position="513"/>
    </location>
</feature>
<feature type="transmembrane region" description="Helical" evidence="10">
    <location>
        <begin position="203"/>
        <end position="223"/>
    </location>
</feature>
<evidence type="ECO:0000256" key="8">
    <source>
        <dbReference type="RuleBase" id="RU003346"/>
    </source>
</evidence>
<feature type="transmembrane region" description="Helical" evidence="10">
    <location>
        <begin position="461"/>
        <end position="478"/>
    </location>
</feature>
<evidence type="ECO:0000256" key="5">
    <source>
        <dbReference type="ARBA" id="ARBA00022989"/>
    </source>
</evidence>
<dbReference type="Proteomes" id="UP000054270">
    <property type="component" value="Unassembled WGS sequence"/>
</dbReference>
<feature type="transmembrane region" description="Helical" evidence="10">
    <location>
        <begin position="327"/>
        <end position="349"/>
    </location>
</feature>
<dbReference type="GO" id="GO:0005351">
    <property type="term" value="F:carbohydrate:proton symporter activity"/>
    <property type="evidence" value="ECO:0007669"/>
    <property type="project" value="TreeGrafter"/>
</dbReference>
<dbReference type="EMBL" id="KN817518">
    <property type="protein sequence ID" value="KJA29789.1"/>
    <property type="molecule type" value="Genomic_DNA"/>
</dbReference>
<feature type="transmembrane region" description="Helical" evidence="10">
    <location>
        <begin position="109"/>
        <end position="131"/>
    </location>
</feature>
<dbReference type="OrthoDB" id="6133115at2759"/>
<dbReference type="Pfam" id="PF00083">
    <property type="entry name" value="Sugar_tr"/>
    <property type="match status" value="1"/>
</dbReference>
<feature type="transmembrane region" description="Helical" evidence="10">
    <location>
        <begin position="361"/>
        <end position="379"/>
    </location>
</feature>
<name>A0A0D2PG72_HYPSF</name>
<evidence type="ECO:0000256" key="6">
    <source>
        <dbReference type="ARBA" id="ARBA00023136"/>
    </source>
</evidence>
<feature type="transmembrane region" description="Helical" evidence="10">
    <location>
        <begin position="173"/>
        <end position="191"/>
    </location>
</feature>
<comment type="similarity">
    <text evidence="2 8">Belongs to the major facilitator superfamily. Sugar transporter (TC 2.A.1.1) family.</text>
</comment>
<dbReference type="GO" id="GO:0016020">
    <property type="term" value="C:membrane"/>
    <property type="evidence" value="ECO:0007669"/>
    <property type="project" value="UniProtKB-SubCell"/>
</dbReference>
<evidence type="ECO:0000256" key="9">
    <source>
        <dbReference type="SAM" id="MobiDB-lite"/>
    </source>
</evidence>
<dbReference type="PANTHER" id="PTHR48022">
    <property type="entry name" value="PLASTIDIC GLUCOSE TRANSPORTER 4"/>
    <property type="match status" value="1"/>
</dbReference>
<proteinExistence type="inferred from homology"/>
<evidence type="ECO:0000256" key="2">
    <source>
        <dbReference type="ARBA" id="ARBA00010992"/>
    </source>
</evidence>
<dbReference type="InterPro" id="IPR050360">
    <property type="entry name" value="MFS_Sugar_Transporters"/>
</dbReference>
<evidence type="ECO:0000259" key="11">
    <source>
        <dbReference type="PROSITE" id="PS50850"/>
    </source>
</evidence>
<dbReference type="InterPro" id="IPR003663">
    <property type="entry name" value="Sugar/inositol_transpt"/>
</dbReference>
<keyword evidence="6 10" id="KW-0472">Membrane</keyword>
<comment type="subcellular location">
    <subcellularLocation>
        <location evidence="1">Membrane</location>
        <topology evidence="1">Multi-pass membrane protein</topology>
    </subcellularLocation>
</comment>
<keyword evidence="4 10" id="KW-0812">Transmembrane</keyword>
<keyword evidence="13" id="KW-1185">Reference proteome</keyword>
<dbReference type="InterPro" id="IPR020846">
    <property type="entry name" value="MFS_dom"/>
</dbReference>
<reference evidence="13" key="1">
    <citation type="submission" date="2014-04" db="EMBL/GenBank/DDBJ databases">
        <title>Evolutionary Origins and Diversification of the Mycorrhizal Mutualists.</title>
        <authorList>
            <consortium name="DOE Joint Genome Institute"/>
            <consortium name="Mycorrhizal Genomics Consortium"/>
            <person name="Kohler A."/>
            <person name="Kuo A."/>
            <person name="Nagy L.G."/>
            <person name="Floudas D."/>
            <person name="Copeland A."/>
            <person name="Barry K.W."/>
            <person name="Cichocki N."/>
            <person name="Veneault-Fourrey C."/>
            <person name="LaButti K."/>
            <person name="Lindquist E.A."/>
            <person name="Lipzen A."/>
            <person name="Lundell T."/>
            <person name="Morin E."/>
            <person name="Murat C."/>
            <person name="Riley R."/>
            <person name="Ohm R."/>
            <person name="Sun H."/>
            <person name="Tunlid A."/>
            <person name="Henrissat B."/>
            <person name="Grigoriev I.V."/>
            <person name="Hibbett D.S."/>
            <person name="Martin F."/>
        </authorList>
    </citation>
    <scope>NUCLEOTIDE SEQUENCE [LARGE SCALE GENOMIC DNA]</scope>
    <source>
        <strain evidence="13">FD-334 SS-4</strain>
    </source>
</reference>
<dbReference type="PANTHER" id="PTHR48022:SF79">
    <property type="entry name" value="LACTOSE PERMEASE, PUTATIVE (AFU_ORTHOLOGUE AFUA_6G01860)-RELATED"/>
    <property type="match status" value="1"/>
</dbReference>
<dbReference type="STRING" id="945553.A0A0D2PG72"/>
<dbReference type="AlphaFoldDB" id="A0A0D2PG72"/>
<gene>
    <name evidence="12" type="ORF">HYPSUDRAFT_1061878</name>
</gene>
<keyword evidence="5 10" id="KW-1133">Transmembrane helix</keyword>
<evidence type="ECO:0000256" key="4">
    <source>
        <dbReference type="ARBA" id="ARBA00022692"/>
    </source>
</evidence>
<evidence type="ECO:0000256" key="3">
    <source>
        <dbReference type="ARBA" id="ARBA00022448"/>
    </source>
</evidence>
<evidence type="ECO:0000313" key="13">
    <source>
        <dbReference type="Proteomes" id="UP000054270"/>
    </source>
</evidence>
<dbReference type="NCBIfam" id="TIGR00879">
    <property type="entry name" value="SP"/>
    <property type="match status" value="1"/>
</dbReference>
<dbReference type="SUPFAM" id="SSF103473">
    <property type="entry name" value="MFS general substrate transporter"/>
    <property type="match status" value="1"/>
</dbReference>
<dbReference type="InterPro" id="IPR036259">
    <property type="entry name" value="MFS_trans_sf"/>
</dbReference>